<dbReference type="SMART" id="SM00382">
    <property type="entry name" value="AAA"/>
    <property type="match status" value="1"/>
</dbReference>
<dbReference type="InterPro" id="IPR003959">
    <property type="entry name" value="ATPase_AAA_core"/>
</dbReference>
<dbReference type="Gene3D" id="1.10.8.60">
    <property type="match status" value="1"/>
</dbReference>
<reference evidence="5 6" key="1">
    <citation type="journal article" date="2016" name="Syst. Appl. Microbiol.">
        <title>Vibrio bivalvicida sp. nov., a novel larval pathogen for bivalve molluscs reared in a hatchery.</title>
        <authorList>
            <person name="Dubert J."/>
            <person name="Romalde J.L."/>
            <person name="Prado S."/>
            <person name="Barja J.L."/>
        </authorList>
    </citation>
    <scope>NUCLEOTIDE SEQUENCE [LARGE SCALE GENOMIC DNA]</scope>
    <source>
        <strain evidence="5 6">605</strain>
    </source>
</reference>
<proteinExistence type="inferred from homology"/>
<comment type="caution">
    <text evidence="5">The sequence shown here is derived from an EMBL/GenBank/DDBJ whole genome shotgun (WGS) entry which is preliminary data.</text>
</comment>
<dbReference type="CDD" id="cd19481">
    <property type="entry name" value="RecA-like_protease"/>
    <property type="match status" value="1"/>
</dbReference>
<dbReference type="GO" id="GO:0016887">
    <property type="term" value="F:ATP hydrolysis activity"/>
    <property type="evidence" value="ECO:0007669"/>
    <property type="project" value="InterPro"/>
</dbReference>
<sequence>MKTSTALTQCRSLIRLRLEQRFQFEREPHNNLAIDELPELRQTHSLSGDHLDIEQIAIGLALIPHLQPETFEILMQPSEHAHRLNVEFGLLENEGVVWATGQTLAFLLGESFVEHRQEVFQWLSGVNESKAHELLDLDLASDSSPLMWQPLKLKPEVLNRYLLGENAKPPAMVNNLASLLTTSLDWHALVLADSVFDELDEIELWLQHGSTLEREWQLKGKLRPGFRALFYGPPGTGKTLTATLLGKRTERPVYRVDIGAVTSKYIGETEKNLEQVFAMAEKHNWLLFFDEADALFGQRVQTSGANDQFANQNVAYLLQRIEAFTGIIILATNLQDNLDEAFFRRFEAAVYFPKPEEKVRLALWKNALPGDERLEPEIQLSQLARDHELTGAEIINVVRYAALKASSKGAKQILASDLTFGIERVKHLQRSLEGNAARHSFFR</sequence>
<dbReference type="SUPFAM" id="SSF52540">
    <property type="entry name" value="P-loop containing nucleoside triphosphate hydrolases"/>
    <property type="match status" value="1"/>
</dbReference>
<dbReference type="PANTHER" id="PTHR23073">
    <property type="entry name" value="26S PROTEASOME REGULATORY SUBUNIT"/>
    <property type="match status" value="1"/>
</dbReference>
<dbReference type="Pfam" id="PF00004">
    <property type="entry name" value="AAA"/>
    <property type="match status" value="1"/>
</dbReference>
<keyword evidence="3" id="KW-0067">ATP-binding</keyword>
<feature type="domain" description="AAA+ ATPase" evidence="4">
    <location>
        <begin position="224"/>
        <end position="356"/>
    </location>
</feature>
<evidence type="ECO:0000256" key="2">
    <source>
        <dbReference type="ARBA" id="ARBA00022741"/>
    </source>
</evidence>
<evidence type="ECO:0000313" key="5">
    <source>
        <dbReference type="EMBL" id="OAJ93218.1"/>
    </source>
</evidence>
<name>A0A177XXA4_9VIBR</name>
<comment type="similarity">
    <text evidence="1">Belongs to the AAA ATPase family.</text>
</comment>
<dbReference type="InterPro" id="IPR050221">
    <property type="entry name" value="26S_Proteasome_ATPase"/>
</dbReference>
<dbReference type="Proteomes" id="UP000078406">
    <property type="component" value="Unassembled WGS sequence"/>
</dbReference>
<dbReference type="GO" id="GO:0005524">
    <property type="term" value="F:ATP binding"/>
    <property type="evidence" value="ECO:0007669"/>
    <property type="project" value="UniProtKB-KW"/>
</dbReference>
<protein>
    <recommendedName>
        <fullName evidence="4">AAA+ ATPase domain-containing protein</fullName>
    </recommendedName>
</protein>
<dbReference type="InterPro" id="IPR027417">
    <property type="entry name" value="P-loop_NTPase"/>
</dbReference>
<evidence type="ECO:0000259" key="4">
    <source>
        <dbReference type="SMART" id="SM00382"/>
    </source>
</evidence>
<dbReference type="EMBL" id="LLEI02000043">
    <property type="protein sequence ID" value="OAJ93218.1"/>
    <property type="molecule type" value="Genomic_DNA"/>
</dbReference>
<accession>A0A177XXA4</accession>
<organism evidence="5 6">
    <name type="scientific">Vibrio bivalvicida</name>
    <dbReference type="NCBI Taxonomy" id="1276888"/>
    <lineage>
        <taxon>Bacteria</taxon>
        <taxon>Pseudomonadati</taxon>
        <taxon>Pseudomonadota</taxon>
        <taxon>Gammaproteobacteria</taxon>
        <taxon>Vibrionales</taxon>
        <taxon>Vibrionaceae</taxon>
        <taxon>Vibrio</taxon>
        <taxon>Vibrio oreintalis group</taxon>
    </lineage>
</organism>
<evidence type="ECO:0000256" key="3">
    <source>
        <dbReference type="ARBA" id="ARBA00022840"/>
    </source>
</evidence>
<dbReference type="Gene3D" id="3.40.50.300">
    <property type="entry name" value="P-loop containing nucleotide triphosphate hydrolases"/>
    <property type="match status" value="1"/>
</dbReference>
<evidence type="ECO:0000256" key="1">
    <source>
        <dbReference type="ARBA" id="ARBA00006914"/>
    </source>
</evidence>
<dbReference type="AlphaFoldDB" id="A0A177XXA4"/>
<evidence type="ECO:0000313" key="6">
    <source>
        <dbReference type="Proteomes" id="UP000078406"/>
    </source>
</evidence>
<gene>
    <name evidence="5" type="ORF">APB76_14740</name>
</gene>
<keyword evidence="2" id="KW-0547">Nucleotide-binding</keyword>
<dbReference type="InterPro" id="IPR003593">
    <property type="entry name" value="AAA+_ATPase"/>
</dbReference>